<organism evidence="1 2">
    <name type="scientific">Clohesyomyces aquaticus</name>
    <dbReference type="NCBI Taxonomy" id="1231657"/>
    <lineage>
        <taxon>Eukaryota</taxon>
        <taxon>Fungi</taxon>
        <taxon>Dikarya</taxon>
        <taxon>Ascomycota</taxon>
        <taxon>Pezizomycotina</taxon>
        <taxon>Dothideomycetes</taxon>
        <taxon>Pleosporomycetidae</taxon>
        <taxon>Pleosporales</taxon>
        <taxon>Lindgomycetaceae</taxon>
        <taxon>Clohesyomyces</taxon>
    </lineage>
</organism>
<comment type="caution">
    <text evidence="1">The sequence shown here is derived from an EMBL/GenBank/DDBJ whole genome shotgun (WGS) entry which is preliminary data.</text>
</comment>
<sequence length="449" mass="50468">MVALVEVGGCGSPGEGTAEAADIEAHVFLRGGDPIVGGGGSEWGMIHTPLVPMTASSKLYRHSTHSDLDEVRVLRVELLVIVGGLLAKPRWETRGYIGTKDRELDAWWRSNVARKRGWRRCTQAQLATFDSRPFEVTDYLKRWANVFPGVVRDYLFELPAPLPSSAETRRWSNYLTSGHLGYKVHYSPYWRVGVVLHYNIVRRAARTLEQKRSPFGASSQCARYLGFNNGVDELEQLANVANLDSQAVQLDDRRSDGLTSEMFILPVRSGTSLLVVPGPPDIFHSRVFRPGPFRTVGHILILEHSSPSSSDLVQLTSTRRLAPPRQYQPPLELLLLQPRALPFPLLALLSSRSCSRMSKFASAAAKSWNLEAVMFDTVLTLDTAPHTIPCLSVRRFRERPCVFHRYADELLFWRPVGLRENRSLGLLWIHLSVRRILFTVVGLGLVLWL</sequence>
<protein>
    <submittedName>
        <fullName evidence="1">Uncharacterized protein</fullName>
    </submittedName>
</protein>
<dbReference type="Proteomes" id="UP000193144">
    <property type="component" value="Unassembled WGS sequence"/>
</dbReference>
<gene>
    <name evidence="1" type="ORF">BCR34DRAFT_599543</name>
</gene>
<evidence type="ECO:0000313" key="1">
    <source>
        <dbReference type="EMBL" id="ORY13944.1"/>
    </source>
</evidence>
<reference evidence="1 2" key="1">
    <citation type="submission" date="2016-07" db="EMBL/GenBank/DDBJ databases">
        <title>Pervasive Adenine N6-methylation of Active Genes in Fungi.</title>
        <authorList>
            <consortium name="DOE Joint Genome Institute"/>
            <person name="Mondo S.J."/>
            <person name="Dannebaum R.O."/>
            <person name="Kuo R.C."/>
            <person name="Labutti K."/>
            <person name="Haridas S."/>
            <person name="Kuo A."/>
            <person name="Salamov A."/>
            <person name="Ahrendt S.R."/>
            <person name="Lipzen A."/>
            <person name="Sullivan W."/>
            <person name="Andreopoulos W.B."/>
            <person name="Clum A."/>
            <person name="Lindquist E."/>
            <person name="Daum C."/>
            <person name="Ramamoorthy G.K."/>
            <person name="Gryganskyi A."/>
            <person name="Culley D."/>
            <person name="Magnuson J.K."/>
            <person name="James T.Y."/>
            <person name="O'Malley M.A."/>
            <person name="Stajich J.E."/>
            <person name="Spatafora J.W."/>
            <person name="Visel A."/>
            <person name="Grigoriev I.V."/>
        </authorList>
    </citation>
    <scope>NUCLEOTIDE SEQUENCE [LARGE SCALE GENOMIC DNA]</scope>
    <source>
        <strain evidence="1 2">CBS 115471</strain>
    </source>
</reference>
<dbReference type="AlphaFoldDB" id="A0A1Y1ZUP9"/>
<accession>A0A1Y1ZUP9</accession>
<dbReference type="EMBL" id="MCFA01000037">
    <property type="protein sequence ID" value="ORY13944.1"/>
    <property type="molecule type" value="Genomic_DNA"/>
</dbReference>
<name>A0A1Y1ZUP9_9PLEO</name>
<evidence type="ECO:0000313" key="2">
    <source>
        <dbReference type="Proteomes" id="UP000193144"/>
    </source>
</evidence>
<keyword evidence="2" id="KW-1185">Reference proteome</keyword>
<proteinExistence type="predicted"/>